<dbReference type="InterPro" id="IPR001190">
    <property type="entry name" value="SRCR"/>
</dbReference>
<dbReference type="Pfam" id="PF00530">
    <property type="entry name" value="SRCR"/>
    <property type="match status" value="1"/>
</dbReference>
<organism evidence="11">
    <name type="scientific">Capitella teleta</name>
    <name type="common">Polychaete worm</name>
    <dbReference type="NCBI Taxonomy" id="283909"/>
    <lineage>
        <taxon>Eukaryota</taxon>
        <taxon>Metazoa</taxon>
        <taxon>Spiralia</taxon>
        <taxon>Lophotrochozoa</taxon>
        <taxon>Annelida</taxon>
        <taxon>Polychaeta</taxon>
        <taxon>Sedentaria</taxon>
        <taxon>Scolecida</taxon>
        <taxon>Capitellidae</taxon>
        <taxon>Capitella</taxon>
    </lineage>
</organism>
<comment type="caution">
    <text evidence="9">Lacks conserved residue(s) required for the propagation of feature annotation.</text>
</comment>
<evidence type="ECO:0000313" key="13">
    <source>
        <dbReference type="Proteomes" id="UP000014760"/>
    </source>
</evidence>
<evidence type="ECO:0000256" key="3">
    <source>
        <dbReference type="ARBA" id="ARBA00022729"/>
    </source>
</evidence>
<evidence type="ECO:0000313" key="11">
    <source>
        <dbReference type="EMBL" id="ELT98903.1"/>
    </source>
</evidence>
<name>R7TYC9_CAPTE</name>
<dbReference type="EMBL" id="AMQN01010282">
    <property type="status" value="NOT_ANNOTATED_CDS"/>
    <property type="molecule type" value="Genomic_DNA"/>
</dbReference>
<gene>
    <name evidence="11" type="ORF">CAPTEDRAFT_112577</name>
</gene>
<evidence type="ECO:0000256" key="7">
    <source>
        <dbReference type="ARBA" id="ARBA00023157"/>
    </source>
</evidence>
<evidence type="ECO:0000256" key="2">
    <source>
        <dbReference type="ARBA" id="ARBA00022692"/>
    </source>
</evidence>
<keyword evidence="4" id="KW-0677">Repeat</keyword>
<evidence type="ECO:0000259" key="10">
    <source>
        <dbReference type="PROSITE" id="PS50287"/>
    </source>
</evidence>
<reference evidence="12" key="3">
    <citation type="submission" date="2015-06" db="UniProtKB">
        <authorList>
            <consortium name="EnsemblMetazoa"/>
        </authorList>
    </citation>
    <scope>IDENTIFICATION</scope>
</reference>
<dbReference type="FunFam" id="3.10.250.10:FF:000016">
    <property type="entry name" value="Scavenger receptor cysteine-rich protein type 12"/>
    <property type="match status" value="1"/>
</dbReference>
<dbReference type="SUPFAM" id="SSF56487">
    <property type="entry name" value="SRCR-like"/>
    <property type="match status" value="1"/>
</dbReference>
<dbReference type="Gene3D" id="3.10.250.10">
    <property type="entry name" value="SRCR-like domain"/>
    <property type="match status" value="1"/>
</dbReference>
<keyword evidence="7 9" id="KW-1015">Disulfide bond</keyword>
<evidence type="ECO:0000256" key="4">
    <source>
        <dbReference type="ARBA" id="ARBA00022737"/>
    </source>
</evidence>
<dbReference type="PANTHER" id="PTHR48071">
    <property type="entry name" value="SRCR DOMAIN-CONTAINING PROTEIN"/>
    <property type="match status" value="1"/>
</dbReference>
<dbReference type="SMART" id="SM00202">
    <property type="entry name" value="SR"/>
    <property type="match status" value="1"/>
</dbReference>
<protein>
    <recommendedName>
        <fullName evidence="10">SRCR domain-containing protein</fullName>
    </recommendedName>
</protein>
<keyword evidence="8" id="KW-0325">Glycoprotein</keyword>
<dbReference type="EnsemblMetazoa" id="CapteT112577">
    <property type="protein sequence ID" value="CapteP112577"/>
    <property type="gene ID" value="CapteG112577"/>
</dbReference>
<proteinExistence type="predicted"/>
<evidence type="ECO:0000256" key="8">
    <source>
        <dbReference type="ARBA" id="ARBA00023180"/>
    </source>
</evidence>
<keyword evidence="5" id="KW-1133">Transmembrane helix</keyword>
<comment type="subcellular location">
    <subcellularLocation>
        <location evidence="1">Membrane</location>
        <topology evidence="1">Single-pass membrane protein</topology>
    </subcellularLocation>
</comment>
<dbReference type="EMBL" id="KB307469">
    <property type="protein sequence ID" value="ELT98903.1"/>
    <property type="molecule type" value="Genomic_DNA"/>
</dbReference>
<feature type="disulfide bond" evidence="9">
    <location>
        <begin position="30"/>
        <end position="94"/>
    </location>
</feature>
<dbReference type="PRINTS" id="PR00258">
    <property type="entry name" value="SPERACTRCPTR"/>
</dbReference>
<keyword evidence="13" id="KW-1185">Reference proteome</keyword>
<dbReference type="OrthoDB" id="5962527at2759"/>
<evidence type="ECO:0000256" key="1">
    <source>
        <dbReference type="ARBA" id="ARBA00004167"/>
    </source>
</evidence>
<reference evidence="13" key="1">
    <citation type="submission" date="2012-12" db="EMBL/GenBank/DDBJ databases">
        <authorList>
            <person name="Hellsten U."/>
            <person name="Grimwood J."/>
            <person name="Chapman J.A."/>
            <person name="Shapiro H."/>
            <person name="Aerts A."/>
            <person name="Otillar R.P."/>
            <person name="Terry A.Y."/>
            <person name="Boore J.L."/>
            <person name="Simakov O."/>
            <person name="Marletaz F."/>
            <person name="Cho S.-J."/>
            <person name="Edsinger-Gonzales E."/>
            <person name="Havlak P."/>
            <person name="Kuo D.-H."/>
            <person name="Larsson T."/>
            <person name="Lv J."/>
            <person name="Arendt D."/>
            <person name="Savage R."/>
            <person name="Osoegawa K."/>
            <person name="de Jong P."/>
            <person name="Lindberg D.R."/>
            <person name="Seaver E.C."/>
            <person name="Weisblat D.A."/>
            <person name="Putnam N.H."/>
            <person name="Grigoriev I.V."/>
            <person name="Rokhsar D.S."/>
        </authorList>
    </citation>
    <scope>NUCLEOTIDE SEQUENCE</scope>
    <source>
        <strain evidence="13">I ESC-2004</strain>
    </source>
</reference>
<dbReference type="AlphaFoldDB" id="R7TYC9"/>
<feature type="domain" description="SRCR" evidence="10">
    <location>
        <begin position="5"/>
        <end position="105"/>
    </location>
</feature>
<accession>R7TYC9</accession>
<sequence length="116" mass="13030">MEGDIRLRDDNGWGRGRLEVFRSGFWGTVCGPLEPSAADVACRQIGYDRGETVEWDPMNPMACEEQAIWMSGVMCYGYEARLMECRHATHAQVCSHSGDVYLQCHHNDVSSSKSLL</sequence>
<evidence type="ECO:0000256" key="5">
    <source>
        <dbReference type="ARBA" id="ARBA00022989"/>
    </source>
</evidence>
<dbReference type="OMA" id="SSACWCS"/>
<dbReference type="PANTHER" id="PTHR48071:SF18">
    <property type="entry name" value="DELETED IN MALIGNANT BRAIN TUMORS 1 PROTEIN-RELATED"/>
    <property type="match status" value="1"/>
</dbReference>
<evidence type="ECO:0000256" key="6">
    <source>
        <dbReference type="ARBA" id="ARBA00023136"/>
    </source>
</evidence>
<dbReference type="InterPro" id="IPR036772">
    <property type="entry name" value="SRCR-like_dom_sf"/>
</dbReference>
<keyword evidence="3" id="KW-0732">Signal</keyword>
<feature type="disulfide bond" evidence="9">
    <location>
        <begin position="75"/>
        <end position="85"/>
    </location>
</feature>
<dbReference type="GO" id="GO:0016020">
    <property type="term" value="C:membrane"/>
    <property type="evidence" value="ECO:0007669"/>
    <property type="project" value="UniProtKB-SubCell"/>
</dbReference>
<dbReference type="PROSITE" id="PS50287">
    <property type="entry name" value="SRCR_2"/>
    <property type="match status" value="1"/>
</dbReference>
<evidence type="ECO:0000256" key="9">
    <source>
        <dbReference type="PROSITE-ProRule" id="PRU00196"/>
    </source>
</evidence>
<reference evidence="11 13" key="2">
    <citation type="journal article" date="2013" name="Nature">
        <title>Insights into bilaterian evolution from three spiralian genomes.</title>
        <authorList>
            <person name="Simakov O."/>
            <person name="Marletaz F."/>
            <person name="Cho S.J."/>
            <person name="Edsinger-Gonzales E."/>
            <person name="Havlak P."/>
            <person name="Hellsten U."/>
            <person name="Kuo D.H."/>
            <person name="Larsson T."/>
            <person name="Lv J."/>
            <person name="Arendt D."/>
            <person name="Savage R."/>
            <person name="Osoegawa K."/>
            <person name="de Jong P."/>
            <person name="Grimwood J."/>
            <person name="Chapman J.A."/>
            <person name="Shapiro H."/>
            <person name="Aerts A."/>
            <person name="Otillar R.P."/>
            <person name="Terry A.Y."/>
            <person name="Boore J.L."/>
            <person name="Grigoriev I.V."/>
            <person name="Lindberg D.R."/>
            <person name="Seaver E.C."/>
            <person name="Weisblat D.A."/>
            <person name="Putnam N.H."/>
            <person name="Rokhsar D.S."/>
        </authorList>
    </citation>
    <scope>NUCLEOTIDE SEQUENCE</scope>
    <source>
        <strain evidence="11 13">I ESC-2004</strain>
    </source>
</reference>
<keyword evidence="6" id="KW-0472">Membrane</keyword>
<evidence type="ECO:0000313" key="12">
    <source>
        <dbReference type="EnsemblMetazoa" id="CapteP112577"/>
    </source>
</evidence>
<dbReference type="HOGENOM" id="CLU_002555_6_1_1"/>
<keyword evidence="2" id="KW-0812">Transmembrane</keyword>
<dbReference type="Proteomes" id="UP000014760">
    <property type="component" value="Unassembled WGS sequence"/>
</dbReference>